<dbReference type="PANTHER" id="PTHR22936">
    <property type="entry name" value="RHOMBOID-RELATED"/>
    <property type="match status" value="1"/>
</dbReference>
<dbReference type="Gene3D" id="1.20.1540.10">
    <property type="entry name" value="Rhomboid-like"/>
    <property type="match status" value="1"/>
</dbReference>
<evidence type="ECO:0000256" key="4">
    <source>
        <dbReference type="ARBA" id="ARBA00022801"/>
    </source>
</evidence>
<keyword evidence="2 10" id="KW-0645">Protease</keyword>
<sequence>MRPGYDEAPLNPLPGVVWLLLLPLVAMEVAVGLGAAGLAGGAAGEGWRNDALQRFALPPQLLEAMIDQGQYPPDALWRFVTYIYVHGSFTHAIFVAVFLLALGKMVAEVYKAWAVMVIFFGAGIFGALVYSAVPGISYPLFGGYPAVYGLIGTFTFMLWARLGAENANRARAFTLIGFLLGIQLLFGMLFGGTPDWIADLAGFGFGFGASFVVGPGGPAHLLARIRQR</sequence>
<keyword evidence="3 8" id="KW-0812">Transmembrane</keyword>
<evidence type="ECO:0000256" key="3">
    <source>
        <dbReference type="ARBA" id="ARBA00022692"/>
    </source>
</evidence>
<keyword evidence="5" id="KW-0720">Serine protease</keyword>
<feature type="transmembrane region" description="Helical" evidence="8">
    <location>
        <begin position="203"/>
        <end position="223"/>
    </location>
</feature>
<evidence type="ECO:0000256" key="2">
    <source>
        <dbReference type="ARBA" id="ARBA00022670"/>
    </source>
</evidence>
<dbReference type="GO" id="GO:0008233">
    <property type="term" value="F:peptidase activity"/>
    <property type="evidence" value="ECO:0007669"/>
    <property type="project" value="UniProtKB-KW"/>
</dbReference>
<dbReference type="Pfam" id="PF01694">
    <property type="entry name" value="Rhomboid"/>
    <property type="match status" value="1"/>
</dbReference>
<proteinExistence type="predicted"/>
<evidence type="ECO:0000313" key="10">
    <source>
        <dbReference type="EMBL" id="MCT8330681.1"/>
    </source>
</evidence>
<organism evidence="10 11">
    <name type="scientific">Albidovulum sediminis</name>
    <dbReference type="NCBI Taxonomy" id="3066345"/>
    <lineage>
        <taxon>Bacteria</taxon>
        <taxon>Pseudomonadati</taxon>
        <taxon>Pseudomonadota</taxon>
        <taxon>Alphaproteobacteria</taxon>
        <taxon>Rhodobacterales</taxon>
        <taxon>Paracoccaceae</taxon>
        <taxon>Albidovulum</taxon>
    </lineage>
</organism>
<keyword evidence="11" id="KW-1185">Reference proteome</keyword>
<evidence type="ECO:0000256" key="7">
    <source>
        <dbReference type="ARBA" id="ARBA00023136"/>
    </source>
</evidence>
<dbReference type="GO" id="GO:0006508">
    <property type="term" value="P:proteolysis"/>
    <property type="evidence" value="ECO:0007669"/>
    <property type="project" value="UniProtKB-KW"/>
</dbReference>
<feature type="transmembrane region" description="Helical" evidence="8">
    <location>
        <begin position="139"/>
        <end position="160"/>
    </location>
</feature>
<evidence type="ECO:0000256" key="5">
    <source>
        <dbReference type="ARBA" id="ARBA00022825"/>
    </source>
</evidence>
<evidence type="ECO:0000256" key="6">
    <source>
        <dbReference type="ARBA" id="ARBA00022989"/>
    </source>
</evidence>
<feature type="transmembrane region" description="Helical" evidence="8">
    <location>
        <begin position="113"/>
        <end position="133"/>
    </location>
</feature>
<gene>
    <name evidence="10" type="ORF">N5I32_14240</name>
</gene>
<dbReference type="InterPro" id="IPR035952">
    <property type="entry name" value="Rhomboid-like_sf"/>
</dbReference>
<evidence type="ECO:0000259" key="9">
    <source>
        <dbReference type="Pfam" id="PF01694"/>
    </source>
</evidence>
<comment type="caution">
    <text evidence="10">The sequence shown here is derived from an EMBL/GenBank/DDBJ whole genome shotgun (WGS) entry which is preliminary data.</text>
</comment>
<dbReference type="InterPro" id="IPR002610">
    <property type="entry name" value="Peptidase_S54_rhomboid-like"/>
</dbReference>
<dbReference type="EMBL" id="JAOCQF010000002">
    <property type="protein sequence ID" value="MCT8330681.1"/>
    <property type="molecule type" value="Genomic_DNA"/>
</dbReference>
<comment type="subcellular location">
    <subcellularLocation>
        <location evidence="1">Membrane</location>
        <topology evidence="1">Multi-pass membrane protein</topology>
    </subcellularLocation>
</comment>
<evidence type="ECO:0000256" key="1">
    <source>
        <dbReference type="ARBA" id="ARBA00004141"/>
    </source>
</evidence>
<protein>
    <submittedName>
        <fullName evidence="10">Rhomboid family intramembrane serine protease</fullName>
    </submittedName>
</protein>
<evidence type="ECO:0000256" key="8">
    <source>
        <dbReference type="SAM" id="Phobius"/>
    </source>
</evidence>
<dbReference type="SUPFAM" id="SSF144091">
    <property type="entry name" value="Rhomboid-like"/>
    <property type="match status" value="1"/>
</dbReference>
<accession>A0ABT2NP48</accession>
<dbReference type="Proteomes" id="UP001205601">
    <property type="component" value="Unassembled WGS sequence"/>
</dbReference>
<reference evidence="11" key="1">
    <citation type="submission" date="2023-07" db="EMBL/GenBank/DDBJ databases">
        <title>Defluviimonas sediminis sp. nov., isolated from mangrove sediment.</title>
        <authorList>
            <person name="Liu L."/>
            <person name="Li J."/>
            <person name="Huang Y."/>
            <person name="Pan J."/>
            <person name="Li M."/>
        </authorList>
    </citation>
    <scope>NUCLEOTIDE SEQUENCE [LARGE SCALE GENOMIC DNA]</scope>
    <source>
        <strain evidence="11">FT324</strain>
    </source>
</reference>
<keyword evidence="6 8" id="KW-1133">Transmembrane helix</keyword>
<feature type="domain" description="Peptidase S54 rhomboid" evidence="9">
    <location>
        <begin position="75"/>
        <end position="214"/>
    </location>
</feature>
<dbReference type="InterPro" id="IPR022764">
    <property type="entry name" value="Peptidase_S54_rhomboid_dom"/>
</dbReference>
<feature type="transmembrane region" description="Helical" evidence="8">
    <location>
        <begin position="172"/>
        <end position="191"/>
    </location>
</feature>
<evidence type="ECO:0000313" key="11">
    <source>
        <dbReference type="Proteomes" id="UP001205601"/>
    </source>
</evidence>
<name>A0ABT2NP48_9RHOB</name>
<feature type="transmembrane region" description="Helical" evidence="8">
    <location>
        <begin position="79"/>
        <end position="101"/>
    </location>
</feature>
<keyword evidence="4" id="KW-0378">Hydrolase</keyword>
<keyword evidence="7 8" id="KW-0472">Membrane</keyword>
<dbReference type="PANTHER" id="PTHR22936:SF69">
    <property type="entry name" value="RHOMBOID-LIKE PROTEIN"/>
    <property type="match status" value="1"/>
</dbReference>
<dbReference type="RefSeq" id="WP_261496537.1">
    <property type="nucleotide sequence ID" value="NZ_JAOCQF010000002.1"/>
</dbReference>